<organism evidence="10 11">
    <name type="scientific">Paramagnetospirillum magnetotacticum MS-1</name>
    <dbReference type="NCBI Taxonomy" id="272627"/>
    <lineage>
        <taxon>Bacteria</taxon>
        <taxon>Pseudomonadati</taxon>
        <taxon>Pseudomonadota</taxon>
        <taxon>Alphaproteobacteria</taxon>
        <taxon>Rhodospirillales</taxon>
        <taxon>Magnetospirillaceae</taxon>
        <taxon>Paramagnetospirillum</taxon>
    </lineage>
</organism>
<evidence type="ECO:0000256" key="6">
    <source>
        <dbReference type="ARBA" id="ARBA00022692"/>
    </source>
</evidence>
<comment type="caution">
    <text evidence="9">Lacks conserved residue(s) required for the propagation of feature annotation.</text>
</comment>
<keyword evidence="8 9" id="KW-0472">Membrane</keyword>
<dbReference type="GO" id="GO:0015420">
    <property type="term" value="F:ABC-type vitamin B12 transporter activity"/>
    <property type="evidence" value="ECO:0007669"/>
    <property type="project" value="UniProtKB-UniRule"/>
</dbReference>
<name>A0A0C2U9L3_PARME</name>
<accession>A0A0C2U9L3</accession>
<gene>
    <name evidence="9" type="primary">cobD</name>
    <name evidence="10" type="ORF">CCC_01248</name>
</gene>
<evidence type="ECO:0000256" key="3">
    <source>
        <dbReference type="ARBA" id="ARBA00006263"/>
    </source>
</evidence>
<dbReference type="PANTHER" id="PTHR34308">
    <property type="entry name" value="COBALAMIN BIOSYNTHESIS PROTEIN CBIB"/>
    <property type="match status" value="1"/>
</dbReference>
<keyword evidence="7 9" id="KW-1133">Transmembrane helix</keyword>
<protein>
    <recommendedName>
        <fullName evidence="9">Cobalamin biosynthesis protein CobD</fullName>
    </recommendedName>
</protein>
<proteinExistence type="inferred from homology"/>
<dbReference type="GO" id="GO:0005886">
    <property type="term" value="C:plasma membrane"/>
    <property type="evidence" value="ECO:0007669"/>
    <property type="project" value="UniProtKB-SubCell"/>
</dbReference>
<evidence type="ECO:0000256" key="4">
    <source>
        <dbReference type="ARBA" id="ARBA00022475"/>
    </source>
</evidence>
<dbReference type="InterPro" id="IPR004485">
    <property type="entry name" value="Cobalamin_biosynth_CobD/CbiB"/>
</dbReference>
<evidence type="ECO:0000256" key="1">
    <source>
        <dbReference type="ARBA" id="ARBA00004651"/>
    </source>
</evidence>
<evidence type="ECO:0000256" key="8">
    <source>
        <dbReference type="ARBA" id="ARBA00023136"/>
    </source>
</evidence>
<feature type="transmembrane region" description="Helical" evidence="9">
    <location>
        <begin position="329"/>
        <end position="349"/>
    </location>
</feature>
<feature type="transmembrane region" description="Helical" evidence="9">
    <location>
        <begin position="190"/>
        <end position="208"/>
    </location>
</feature>
<feature type="transmembrane region" description="Helical" evidence="9">
    <location>
        <begin position="92"/>
        <end position="112"/>
    </location>
</feature>
<dbReference type="AlphaFoldDB" id="A0A0C2U9L3"/>
<reference evidence="10 11" key="1">
    <citation type="submission" date="2015-01" db="EMBL/GenBank/DDBJ databases">
        <title>Genome Sequence of Magnetospirillum magnetotacticum Strain MS-1.</title>
        <authorList>
            <person name="Marinov G.K."/>
            <person name="Smalley M.D."/>
            <person name="DeSalvo G."/>
        </authorList>
    </citation>
    <scope>NUCLEOTIDE SEQUENCE [LARGE SCALE GENOMIC DNA]</scope>
    <source>
        <strain evidence="10 11">MS-1</strain>
    </source>
</reference>
<evidence type="ECO:0000313" key="10">
    <source>
        <dbReference type="EMBL" id="KIL98187.1"/>
    </source>
</evidence>
<keyword evidence="6 9" id="KW-0812">Transmembrane</keyword>
<dbReference type="UniPathway" id="UPA00148"/>
<comment type="similarity">
    <text evidence="3 9">Belongs to the CobD/CbiB family.</text>
</comment>
<dbReference type="GO" id="GO:0048472">
    <property type="term" value="F:threonine-phosphate decarboxylase activity"/>
    <property type="evidence" value="ECO:0007669"/>
    <property type="project" value="InterPro"/>
</dbReference>
<evidence type="ECO:0000256" key="7">
    <source>
        <dbReference type="ARBA" id="ARBA00022989"/>
    </source>
</evidence>
<dbReference type="PANTHER" id="PTHR34308:SF1">
    <property type="entry name" value="COBALAMIN BIOSYNTHESIS PROTEIN CBIB"/>
    <property type="match status" value="1"/>
</dbReference>
<dbReference type="GO" id="GO:0009236">
    <property type="term" value="P:cobalamin biosynthetic process"/>
    <property type="evidence" value="ECO:0007669"/>
    <property type="project" value="UniProtKB-UniRule"/>
</dbReference>
<comment type="caution">
    <text evidence="10">The sequence shown here is derived from an EMBL/GenBank/DDBJ whole genome shotgun (WGS) entry which is preliminary data.</text>
</comment>
<dbReference type="EMBL" id="JXSL01000030">
    <property type="protein sequence ID" value="KIL98187.1"/>
    <property type="molecule type" value="Genomic_DNA"/>
</dbReference>
<dbReference type="STRING" id="272627.CCC_01248"/>
<evidence type="ECO:0000256" key="9">
    <source>
        <dbReference type="HAMAP-Rule" id="MF_00024"/>
    </source>
</evidence>
<dbReference type="NCBIfam" id="TIGR00380">
    <property type="entry name" value="cobal_cbiB"/>
    <property type="match status" value="1"/>
</dbReference>
<keyword evidence="4 9" id="KW-1003">Cell membrane</keyword>
<dbReference type="Proteomes" id="UP000031971">
    <property type="component" value="Unassembled WGS sequence"/>
</dbReference>
<keyword evidence="11" id="KW-1185">Reference proteome</keyword>
<comment type="function">
    <text evidence="9">Converts cobyric acid to cobinamide by the addition of aminopropanol on the F carboxylic group.</text>
</comment>
<sequence>MIPAKSSRLTEPPRPDNLAPMFPLFMHSAHAPEGLMLLFMAIALDAALGEMGPLFRILPHPVVLIGRVIGLLDRRLNRAERTGPERRFRGVAVALGLSLGALGIGAVIIFLARTLPHAWLFEVFVAATLLAQRSLFEHVHDVASALKDSGLEAGRYAVSRIVGRDPQSLDSHGVVRAAIESLAENFADGVVAPVFWYAILGLPGLLLYKTINTADSMIGHLNDKYRDFGMASARLDDVLNLVPARLAGLLLVLAAPFVPKGKPVKALVTMIRDSGHHRSPNSGWPEAAAAGALDLALGGPRKYPGLTVDEKWLGTGRARAEVSDIHRALHLYTVACLIQVGLVIGCLWLQA</sequence>
<evidence type="ECO:0000256" key="2">
    <source>
        <dbReference type="ARBA" id="ARBA00004953"/>
    </source>
</evidence>
<comment type="pathway">
    <text evidence="2 9">Cofactor biosynthesis; adenosylcobalamin biosynthesis.</text>
</comment>
<keyword evidence="5 9" id="KW-0169">Cobalamin biosynthesis</keyword>
<evidence type="ECO:0000256" key="5">
    <source>
        <dbReference type="ARBA" id="ARBA00022573"/>
    </source>
</evidence>
<evidence type="ECO:0000313" key="11">
    <source>
        <dbReference type="Proteomes" id="UP000031971"/>
    </source>
</evidence>
<dbReference type="HAMAP" id="MF_00024">
    <property type="entry name" value="CobD_CbiB"/>
    <property type="match status" value="1"/>
</dbReference>
<comment type="subcellular location">
    <subcellularLocation>
        <location evidence="1 9">Cell membrane</location>
        <topology evidence="1 9">Multi-pass membrane protein</topology>
    </subcellularLocation>
</comment>
<dbReference type="Pfam" id="PF03186">
    <property type="entry name" value="CobD_Cbib"/>
    <property type="match status" value="1"/>
</dbReference>